<evidence type="ECO:0000256" key="4">
    <source>
        <dbReference type="ARBA" id="ARBA00022574"/>
    </source>
</evidence>
<dbReference type="InterPro" id="IPR045152">
    <property type="entry name" value="EDC4-like"/>
</dbReference>
<evidence type="ECO:0000256" key="5">
    <source>
        <dbReference type="ARBA" id="ARBA00022737"/>
    </source>
</evidence>
<dbReference type="OMA" id="QKGMPEH"/>
<dbReference type="InterPro" id="IPR044938">
    <property type="entry name" value="EDC4_C_sf"/>
</dbReference>
<evidence type="ECO:0000256" key="2">
    <source>
        <dbReference type="ARBA" id="ARBA00009639"/>
    </source>
</evidence>
<dbReference type="AlphaFoldDB" id="A0A2R6QCZ8"/>
<accession>A0A2R6QCZ8</accession>
<keyword evidence="4" id="KW-0853">WD repeat</keyword>
<evidence type="ECO:0000256" key="1">
    <source>
        <dbReference type="ARBA" id="ARBA00004201"/>
    </source>
</evidence>
<keyword evidence="3" id="KW-0963">Cytoplasm</keyword>
<name>A0A2R6QCZ8_ACTCC</name>
<dbReference type="InterPro" id="IPR049404">
    <property type="entry name" value="EDC4_C"/>
</dbReference>
<dbReference type="Proteomes" id="UP000241394">
    <property type="component" value="Chromosome LG17"/>
</dbReference>
<dbReference type="GO" id="GO:0000932">
    <property type="term" value="C:P-body"/>
    <property type="evidence" value="ECO:0007669"/>
    <property type="project" value="UniProtKB-SubCell"/>
</dbReference>
<keyword evidence="5" id="KW-0677">Repeat</keyword>
<keyword evidence="9" id="KW-1185">Reference proteome</keyword>
<evidence type="ECO:0000313" key="8">
    <source>
        <dbReference type="EMBL" id="PSS06004.1"/>
    </source>
</evidence>
<reference evidence="8 9" key="1">
    <citation type="submission" date="2017-07" db="EMBL/GenBank/DDBJ databases">
        <title>An improved, manually edited Actinidia chinensis var. chinensis (kiwifruit) genome highlights the challenges associated with draft genomes and gene prediction in plants.</title>
        <authorList>
            <person name="Pilkington S."/>
            <person name="Crowhurst R."/>
            <person name="Hilario E."/>
            <person name="Nardozza S."/>
            <person name="Fraser L."/>
            <person name="Peng Y."/>
            <person name="Gunaseelan K."/>
            <person name="Simpson R."/>
            <person name="Tahir J."/>
            <person name="Deroles S."/>
            <person name="Templeton K."/>
            <person name="Luo Z."/>
            <person name="Davy M."/>
            <person name="Cheng C."/>
            <person name="Mcneilage M."/>
            <person name="Scaglione D."/>
            <person name="Liu Y."/>
            <person name="Zhang Q."/>
            <person name="Datson P."/>
            <person name="De Silva N."/>
            <person name="Gardiner S."/>
            <person name="Bassett H."/>
            <person name="Chagne D."/>
            <person name="Mccallum J."/>
            <person name="Dzierzon H."/>
            <person name="Deng C."/>
            <person name="Wang Y.-Y."/>
            <person name="Barron N."/>
            <person name="Manako K."/>
            <person name="Bowen J."/>
            <person name="Foster T."/>
            <person name="Erridge Z."/>
            <person name="Tiffin H."/>
            <person name="Waite C."/>
            <person name="Davies K."/>
            <person name="Grierson E."/>
            <person name="Laing W."/>
            <person name="Kirk R."/>
            <person name="Chen X."/>
            <person name="Wood M."/>
            <person name="Montefiori M."/>
            <person name="Brummell D."/>
            <person name="Schwinn K."/>
            <person name="Catanach A."/>
            <person name="Fullerton C."/>
            <person name="Li D."/>
            <person name="Meiyalaghan S."/>
            <person name="Nieuwenhuizen N."/>
            <person name="Read N."/>
            <person name="Prakash R."/>
            <person name="Hunter D."/>
            <person name="Zhang H."/>
            <person name="Mckenzie M."/>
            <person name="Knabel M."/>
            <person name="Harris A."/>
            <person name="Allan A."/>
            <person name="Chen A."/>
            <person name="Janssen B."/>
            <person name="Plunkett B."/>
            <person name="Dwamena C."/>
            <person name="Voogd C."/>
            <person name="Leif D."/>
            <person name="Lafferty D."/>
            <person name="Souleyre E."/>
            <person name="Varkonyi-Gasic E."/>
            <person name="Gambi F."/>
            <person name="Hanley J."/>
            <person name="Yao J.-L."/>
            <person name="Cheung J."/>
            <person name="David K."/>
            <person name="Warren B."/>
            <person name="Marsh K."/>
            <person name="Snowden K."/>
            <person name="Lin-Wang K."/>
            <person name="Brian L."/>
            <person name="Martinez-Sanchez M."/>
            <person name="Wang M."/>
            <person name="Ileperuma N."/>
            <person name="Macnee N."/>
            <person name="Campin R."/>
            <person name="Mcatee P."/>
            <person name="Drummond R."/>
            <person name="Espley R."/>
            <person name="Ireland H."/>
            <person name="Wu R."/>
            <person name="Atkinson R."/>
            <person name="Karunairetnam S."/>
            <person name="Bulley S."/>
            <person name="Chunkath S."/>
            <person name="Hanley Z."/>
            <person name="Storey R."/>
            <person name="Thrimawithana A."/>
            <person name="Thomson S."/>
            <person name="David C."/>
            <person name="Testolin R."/>
        </authorList>
    </citation>
    <scope>NUCLEOTIDE SEQUENCE [LARGE SCALE GENOMIC DNA]</scope>
    <source>
        <strain evidence="9">cv. Red5</strain>
        <tissue evidence="8">Young leaf</tissue>
    </source>
</reference>
<comment type="subcellular location">
    <subcellularLocation>
        <location evidence="1">Cytoplasm</location>
        <location evidence="1">P-body</location>
    </subcellularLocation>
</comment>
<feature type="domain" description="Enhancer of mRNA-decapping protein 4 C-terminal" evidence="7">
    <location>
        <begin position="282"/>
        <end position="384"/>
    </location>
</feature>
<dbReference type="OrthoDB" id="21128at2759"/>
<dbReference type="STRING" id="1590841.A0A2R6QCZ8"/>
<comment type="similarity">
    <text evidence="2">Belongs to the WD repeat EDC4 family.</text>
</comment>
<proteinExistence type="inferred from homology"/>
<evidence type="ECO:0000259" key="7">
    <source>
        <dbReference type="Pfam" id="PF21289"/>
    </source>
</evidence>
<dbReference type="Pfam" id="PF21289">
    <property type="entry name" value="EDC4_C"/>
    <property type="match status" value="1"/>
</dbReference>
<evidence type="ECO:0000313" key="9">
    <source>
        <dbReference type="Proteomes" id="UP000241394"/>
    </source>
</evidence>
<dbReference type="PANTHER" id="PTHR15598:SF5">
    <property type="entry name" value="ENHANCER OF MRNA-DECAPPING PROTEIN 4"/>
    <property type="match status" value="1"/>
</dbReference>
<reference evidence="9" key="2">
    <citation type="journal article" date="2018" name="BMC Genomics">
        <title>A manually annotated Actinidia chinensis var. chinensis (kiwifruit) genome highlights the challenges associated with draft genomes and gene prediction in plants.</title>
        <authorList>
            <person name="Pilkington S.M."/>
            <person name="Crowhurst R."/>
            <person name="Hilario E."/>
            <person name="Nardozza S."/>
            <person name="Fraser L."/>
            <person name="Peng Y."/>
            <person name="Gunaseelan K."/>
            <person name="Simpson R."/>
            <person name="Tahir J."/>
            <person name="Deroles S.C."/>
            <person name="Templeton K."/>
            <person name="Luo Z."/>
            <person name="Davy M."/>
            <person name="Cheng C."/>
            <person name="McNeilage M."/>
            <person name="Scaglione D."/>
            <person name="Liu Y."/>
            <person name="Zhang Q."/>
            <person name="Datson P."/>
            <person name="De Silva N."/>
            <person name="Gardiner S.E."/>
            <person name="Bassett H."/>
            <person name="Chagne D."/>
            <person name="McCallum J."/>
            <person name="Dzierzon H."/>
            <person name="Deng C."/>
            <person name="Wang Y.Y."/>
            <person name="Barron L."/>
            <person name="Manako K."/>
            <person name="Bowen J."/>
            <person name="Foster T.M."/>
            <person name="Erridge Z.A."/>
            <person name="Tiffin H."/>
            <person name="Waite C.N."/>
            <person name="Davies K.M."/>
            <person name="Grierson E.P."/>
            <person name="Laing W.A."/>
            <person name="Kirk R."/>
            <person name="Chen X."/>
            <person name="Wood M."/>
            <person name="Montefiori M."/>
            <person name="Brummell D.A."/>
            <person name="Schwinn K.E."/>
            <person name="Catanach A."/>
            <person name="Fullerton C."/>
            <person name="Li D."/>
            <person name="Meiyalaghan S."/>
            <person name="Nieuwenhuizen N."/>
            <person name="Read N."/>
            <person name="Prakash R."/>
            <person name="Hunter D."/>
            <person name="Zhang H."/>
            <person name="McKenzie M."/>
            <person name="Knabel M."/>
            <person name="Harris A."/>
            <person name="Allan A.C."/>
            <person name="Gleave A."/>
            <person name="Chen A."/>
            <person name="Janssen B.J."/>
            <person name="Plunkett B."/>
            <person name="Ampomah-Dwamena C."/>
            <person name="Voogd C."/>
            <person name="Leif D."/>
            <person name="Lafferty D."/>
            <person name="Souleyre E.J.F."/>
            <person name="Varkonyi-Gasic E."/>
            <person name="Gambi F."/>
            <person name="Hanley J."/>
            <person name="Yao J.L."/>
            <person name="Cheung J."/>
            <person name="David K.M."/>
            <person name="Warren B."/>
            <person name="Marsh K."/>
            <person name="Snowden K.C."/>
            <person name="Lin-Wang K."/>
            <person name="Brian L."/>
            <person name="Martinez-Sanchez M."/>
            <person name="Wang M."/>
            <person name="Ileperuma N."/>
            <person name="Macnee N."/>
            <person name="Campin R."/>
            <person name="McAtee P."/>
            <person name="Drummond R.S.M."/>
            <person name="Espley R.V."/>
            <person name="Ireland H.S."/>
            <person name="Wu R."/>
            <person name="Atkinson R.G."/>
            <person name="Karunairetnam S."/>
            <person name="Bulley S."/>
            <person name="Chunkath S."/>
            <person name="Hanley Z."/>
            <person name="Storey R."/>
            <person name="Thrimawithana A.H."/>
            <person name="Thomson S."/>
            <person name="David C."/>
            <person name="Testolin R."/>
            <person name="Huang H."/>
            <person name="Hellens R.P."/>
            <person name="Schaffer R.J."/>
        </authorList>
    </citation>
    <scope>NUCLEOTIDE SEQUENCE [LARGE SCALE GENOMIC DNA]</scope>
    <source>
        <strain evidence="9">cv. Red5</strain>
    </source>
</reference>
<dbReference type="PANTHER" id="PTHR15598">
    <property type="entry name" value="ENHANCER OF MRNA-DECAPPING PROTEIN 4"/>
    <property type="match status" value="1"/>
</dbReference>
<organism evidence="8 9">
    <name type="scientific">Actinidia chinensis var. chinensis</name>
    <name type="common">Chinese soft-hair kiwi</name>
    <dbReference type="NCBI Taxonomy" id="1590841"/>
    <lineage>
        <taxon>Eukaryota</taxon>
        <taxon>Viridiplantae</taxon>
        <taxon>Streptophyta</taxon>
        <taxon>Embryophyta</taxon>
        <taxon>Tracheophyta</taxon>
        <taxon>Spermatophyta</taxon>
        <taxon>Magnoliopsida</taxon>
        <taxon>eudicotyledons</taxon>
        <taxon>Gunneridae</taxon>
        <taxon>Pentapetalae</taxon>
        <taxon>asterids</taxon>
        <taxon>Ericales</taxon>
        <taxon>Actinidiaceae</taxon>
        <taxon>Actinidia</taxon>
    </lineage>
</organism>
<dbReference type="InParanoid" id="A0A2R6QCZ8"/>
<protein>
    <submittedName>
        <fullName evidence="8">Enhancer of mRNA-decapping protein</fullName>
    </submittedName>
</protein>
<dbReference type="Gene3D" id="1.10.220.100">
    <property type="entry name" value="conserved c-terminal region of ge- 1"/>
    <property type="match status" value="1"/>
</dbReference>
<evidence type="ECO:0000256" key="3">
    <source>
        <dbReference type="ARBA" id="ARBA00022490"/>
    </source>
</evidence>
<keyword evidence="6" id="KW-0175">Coiled coil</keyword>
<dbReference type="Gramene" id="PSS06004">
    <property type="protein sequence ID" value="PSS06004"/>
    <property type="gene ID" value="CEY00_Acc19306"/>
</dbReference>
<dbReference type="FunFam" id="1.10.220.100:FF:000001">
    <property type="entry name" value="Enhancer of mRNA-decapping protein 4"/>
    <property type="match status" value="1"/>
</dbReference>
<evidence type="ECO:0000256" key="6">
    <source>
        <dbReference type="ARBA" id="ARBA00023054"/>
    </source>
</evidence>
<dbReference type="EMBL" id="NKQK01000017">
    <property type="protein sequence ID" value="PSS06004.1"/>
    <property type="molecule type" value="Genomic_DNA"/>
</dbReference>
<dbReference type="GO" id="GO:0031087">
    <property type="term" value="P:deadenylation-independent decapping of nuclear-transcribed mRNA"/>
    <property type="evidence" value="ECO:0007669"/>
    <property type="project" value="InterPro"/>
</dbReference>
<gene>
    <name evidence="8" type="ORF">CEY00_Acc19306</name>
</gene>
<sequence length="413" mass="45147">MQKEMQKQMTGMVTVPVTKEGRRLEAALGRSIEKAVKANSDALWARFQEENAKQEKLVRERTQQLTNTISNFINKDLPAIVEKTVKKEIAVVGPALARTISPAIEKSVSTAIAEAFQRGVGDKAVNQLEKLVNSKLEATVARQIQAQFQTSGKQALQETLKSSLEASVIPAFEMSCKAMFEQVDATFQKGMIDHAIAAQQQFESTHSPLALALRDTINSASSVTQTLSGELADGQRKLLALAVVGANSKAINPLVTQLSNGPLGGLHDKIEAPMDPTKELSRLVSERKYDEAFTAALQRSDVSIVSWLCSQVDLQRILAMVPLPLSQGVLLSLLQQLACDISKDTSRKLAWMTDVAVALNPADPMIAVHVRPIFEQVYQILNHHRSLPSTSTADLSSTRLLMHVINSMLMTCK</sequence>
<comment type="caution">
    <text evidence="8">The sequence shown here is derived from an EMBL/GenBank/DDBJ whole genome shotgun (WGS) entry which is preliminary data.</text>
</comment>